<dbReference type="GO" id="GO:0004049">
    <property type="term" value="F:anthranilate synthase activity"/>
    <property type="evidence" value="ECO:0007669"/>
    <property type="project" value="UniProtKB-EC"/>
</dbReference>
<feature type="domain" description="Chorismate-utilising enzyme C-terminal" evidence="16">
    <location>
        <begin position="224"/>
        <end position="478"/>
    </location>
</feature>
<comment type="function">
    <text evidence="13 15">Part of a heterotetrameric complex that catalyzes the two-step biosynthesis of anthranilate, an intermediate in the biosynthesis of L-tryptophan. In the first step, the glutamine-binding beta subunit (TrpG) of anthranilate synthase (AS) provides the glutamine amidotransferase activity which generates ammonia as a substrate that, along with chorismate, is used in the second step, catalyzed by the large alpha subunit of AS (TrpE) to produce anthranilate. In the absence of TrpG, TrpE can synthesize anthranilate directly from chorismate and high concentrations of ammonia.</text>
</comment>
<feature type="domain" description="Anthranilate synthase component I N-terminal" evidence="17">
    <location>
        <begin position="28"/>
        <end position="168"/>
    </location>
</feature>
<evidence type="ECO:0000256" key="6">
    <source>
        <dbReference type="ARBA" id="ARBA00020653"/>
    </source>
</evidence>
<evidence type="ECO:0000256" key="9">
    <source>
        <dbReference type="ARBA" id="ARBA00022822"/>
    </source>
</evidence>
<evidence type="ECO:0000256" key="4">
    <source>
        <dbReference type="ARBA" id="ARBA00011575"/>
    </source>
</evidence>
<dbReference type="InterPro" id="IPR010116">
    <property type="entry name" value="Anthranilate_synth_I_arc_typ"/>
</dbReference>
<keyword evidence="11 15" id="KW-0057">Aromatic amino acid biosynthesis</keyword>
<evidence type="ECO:0000259" key="16">
    <source>
        <dbReference type="Pfam" id="PF00425"/>
    </source>
</evidence>
<evidence type="ECO:0000256" key="3">
    <source>
        <dbReference type="ARBA" id="ARBA00009562"/>
    </source>
</evidence>
<evidence type="ECO:0000256" key="1">
    <source>
        <dbReference type="ARBA" id="ARBA00001946"/>
    </source>
</evidence>
<evidence type="ECO:0000256" key="7">
    <source>
        <dbReference type="ARBA" id="ARBA00022605"/>
    </source>
</evidence>
<dbReference type="InterPro" id="IPR005256">
    <property type="entry name" value="Anth_synth_I_PabB"/>
</dbReference>
<dbReference type="GO" id="GO:0000162">
    <property type="term" value="P:L-tryptophan biosynthetic process"/>
    <property type="evidence" value="ECO:0007669"/>
    <property type="project" value="UniProtKB-UniPathway"/>
</dbReference>
<evidence type="ECO:0000259" key="17">
    <source>
        <dbReference type="Pfam" id="PF04715"/>
    </source>
</evidence>
<sequence length="493" mass="55870">MYYPTKEEFIRLSKKGNLIPVYTEILADTETPVSSFSKIEDSDYAYLLESVEGGERIGRYSFLGSDPSLIFKNKGKLVEIIEGKRTRRFTTGLTPMDELKKLLNKYKFVKVEGLPRFCGGFVGYIGYDMIRFFENIPDKNKDQLKLHDSIFMLTDTILIFDHVDHKIKIVSNAHVKNNPAKTYIEAVKKINKIVNKLKKETKLKKATQAIKEGKKLKVSSNLTKNGFQECVRKAKEYIRKGDIIQVVLSQRFEIKLDKASPFNIYRALRSINPSPYMYYIKAKDIKLIGSSPELLVRCEDGRIETRPIAGTRRRGASDSEDSVLAKELLKDPKERAEHIMLVDLGRNDLGRISEMGSVKIPEFMIIEKYSHVMHIVSSVIGRLKKGKDSFDVIKATFPAGTVSGAPKIRAMEIIDELENTRRGTYAGCVGYISFSKNIDTCITIRTILVKKNKAYIQVGAGIVADSKPEKEYKETENKAKALLYAIEVAEKGF</sequence>
<protein>
    <recommendedName>
        <fullName evidence="6 15">Anthranilate synthase component 1</fullName>
        <ecNumber evidence="5 15">4.1.3.27</ecNumber>
    </recommendedName>
</protein>
<keyword evidence="9 15" id="KW-0822">Tryptophan biosynthesis</keyword>
<dbReference type="PANTHER" id="PTHR11236">
    <property type="entry name" value="AMINOBENZOATE/ANTHRANILATE SYNTHASE"/>
    <property type="match status" value="1"/>
</dbReference>
<dbReference type="InterPro" id="IPR006805">
    <property type="entry name" value="Anth_synth_I_N"/>
</dbReference>
<evidence type="ECO:0000256" key="2">
    <source>
        <dbReference type="ARBA" id="ARBA00004873"/>
    </source>
</evidence>
<dbReference type="InterPro" id="IPR019999">
    <property type="entry name" value="Anth_synth_I-like"/>
</dbReference>
<dbReference type="Proteomes" id="UP000230052">
    <property type="component" value="Unassembled WGS sequence"/>
</dbReference>
<evidence type="ECO:0000256" key="12">
    <source>
        <dbReference type="ARBA" id="ARBA00023239"/>
    </source>
</evidence>
<dbReference type="AlphaFoldDB" id="A0A2J0KWZ3"/>
<dbReference type="EC" id="4.1.3.27" evidence="5 15"/>
<comment type="catalytic activity">
    <reaction evidence="14 15">
        <text>chorismate + L-glutamine = anthranilate + pyruvate + L-glutamate + H(+)</text>
        <dbReference type="Rhea" id="RHEA:21732"/>
        <dbReference type="ChEBI" id="CHEBI:15361"/>
        <dbReference type="ChEBI" id="CHEBI:15378"/>
        <dbReference type="ChEBI" id="CHEBI:16567"/>
        <dbReference type="ChEBI" id="CHEBI:29748"/>
        <dbReference type="ChEBI" id="CHEBI:29985"/>
        <dbReference type="ChEBI" id="CHEBI:58359"/>
        <dbReference type="EC" id="4.1.3.27"/>
    </reaction>
</comment>
<dbReference type="Gene3D" id="3.60.120.10">
    <property type="entry name" value="Anthranilate synthase"/>
    <property type="match status" value="1"/>
</dbReference>
<comment type="pathway">
    <text evidence="2 15">Amino-acid biosynthesis; L-tryptophan biosynthesis; L-tryptophan from chorismate: step 1/5.</text>
</comment>
<comment type="subunit">
    <text evidence="4 15">Heterotetramer consisting of two non-identical subunits: a beta subunit (TrpG) and a large alpha subunit (TrpE).</text>
</comment>
<reference evidence="18 19" key="1">
    <citation type="submission" date="2017-09" db="EMBL/GenBank/DDBJ databases">
        <title>Depth-based differentiation of microbial function through sediment-hosted aquifers and enrichment of novel symbionts in the deep terrestrial subsurface.</title>
        <authorList>
            <person name="Probst A.J."/>
            <person name="Ladd B."/>
            <person name="Jarett J.K."/>
            <person name="Geller-Mcgrath D.E."/>
            <person name="Sieber C.M."/>
            <person name="Emerson J.B."/>
            <person name="Anantharaman K."/>
            <person name="Thomas B.C."/>
            <person name="Malmstrom R."/>
            <person name="Stieglmeier M."/>
            <person name="Klingl A."/>
            <person name="Woyke T."/>
            <person name="Ryan C.M."/>
            <person name="Banfield J.F."/>
        </authorList>
    </citation>
    <scope>NUCLEOTIDE SEQUENCE [LARGE SCALE GENOMIC DNA]</scope>
    <source>
        <strain evidence="18">CG07_land_8_20_14_0_80_42_15</strain>
    </source>
</reference>
<evidence type="ECO:0000256" key="11">
    <source>
        <dbReference type="ARBA" id="ARBA00023141"/>
    </source>
</evidence>
<dbReference type="InterPro" id="IPR015890">
    <property type="entry name" value="Chorismate_C"/>
</dbReference>
<evidence type="ECO:0000256" key="15">
    <source>
        <dbReference type="RuleBase" id="RU364045"/>
    </source>
</evidence>
<keyword evidence="8 15" id="KW-0479">Metal-binding</keyword>
<comment type="caution">
    <text evidence="18">The sequence shown here is derived from an EMBL/GenBank/DDBJ whole genome shotgun (WGS) entry which is preliminary data.</text>
</comment>
<dbReference type="SUPFAM" id="SSF56322">
    <property type="entry name" value="ADC synthase"/>
    <property type="match status" value="1"/>
</dbReference>
<dbReference type="NCBIfam" id="TIGR01820">
    <property type="entry name" value="TrpE-arch"/>
    <property type="match status" value="1"/>
</dbReference>
<dbReference type="PRINTS" id="PR00095">
    <property type="entry name" value="ANTSNTHASEI"/>
</dbReference>
<evidence type="ECO:0000256" key="8">
    <source>
        <dbReference type="ARBA" id="ARBA00022723"/>
    </source>
</evidence>
<dbReference type="InterPro" id="IPR005801">
    <property type="entry name" value="ADC_synthase"/>
</dbReference>
<comment type="similarity">
    <text evidence="3 15">Belongs to the anthranilate synthase component I family.</text>
</comment>
<proteinExistence type="inferred from homology"/>
<comment type="cofactor">
    <cofactor evidence="1 15">
        <name>Mg(2+)</name>
        <dbReference type="ChEBI" id="CHEBI:18420"/>
    </cofactor>
</comment>
<gene>
    <name evidence="15 18" type="primary">trpE</name>
    <name evidence="18" type="ORF">COS99_00805</name>
</gene>
<evidence type="ECO:0000313" key="18">
    <source>
        <dbReference type="EMBL" id="PIU42309.1"/>
    </source>
</evidence>
<evidence type="ECO:0000256" key="10">
    <source>
        <dbReference type="ARBA" id="ARBA00022842"/>
    </source>
</evidence>
<evidence type="ECO:0000256" key="14">
    <source>
        <dbReference type="ARBA" id="ARBA00047683"/>
    </source>
</evidence>
<dbReference type="Pfam" id="PF04715">
    <property type="entry name" value="Anth_synt_I_N"/>
    <property type="match status" value="1"/>
</dbReference>
<dbReference type="PANTHER" id="PTHR11236:SF48">
    <property type="entry name" value="ISOCHORISMATE SYNTHASE MENF"/>
    <property type="match status" value="1"/>
</dbReference>
<keyword evidence="7 15" id="KW-0028">Amino-acid biosynthesis</keyword>
<name>A0A2J0KWZ3_9BACT</name>
<organism evidence="18 19">
    <name type="scientific">Candidatus Aquitaenariimonas noxiae</name>
    <dbReference type="NCBI Taxonomy" id="1974741"/>
    <lineage>
        <taxon>Bacteria</taxon>
        <taxon>Pseudomonadati</taxon>
        <taxon>Candidatus Omnitrophota</taxon>
        <taxon>Candidatus Aquitaenariimonas</taxon>
    </lineage>
</organism>
<dbReference type="Pfam" id="PF00425">
    <property type="entry name" value="Chorismate_bind"/>
    <property type="match status" value="1"/>
</dbReference>
<accession>A0A2J0KWZ3</accession>
<evidence type="ECO:0000313" key="19">
    <source>
        <dbReference type="Proteomes" id="UP000230052"/>
    </source>
</evidence>
<keyword evidence="12 15" id="KW-0456">Lyase</keyword>
<evidence type="ECO:0000256" key="13">
    <source>
        <dbReference type="ARBA" id="ARBA00025634"/>
    </source>
</evidence>
<evidence type="ECO:0000256" key="5">
    <source>
        <dbReference type="ARBA" id="ARBA00012266"/>
    </source>
</evidence>
<dbReference type="UniPathway" id="UPA00035">
    <property type="reaction ID" value="UER00040"/>
</dbReference>
<keyword evidence="10 15" id="KW-0460">Magnesium</keyword>
<dbReference type="NCBIfam" id="TIGR00564">
    <property type="entry name" value="trpE_most"/>
    <property type="match status" value="1"/>
</dbReference>
<dbReference type="GO" id="GO:0046872">
    <property type="term" value="F:metal ion binding"/>
    <property type="evidence" value="ECO:0007669"/>
    <property type="project" value="UniProtKB-KW"/>
</dbReference>
<dbReference type="EMBL" id="PEWV01000010">
    <property type="protein sequence ID" value="PIU42309.1"/>
    <property type="molecule type" value="Genomic_DNA"/>
</dbReference>